<dbReference type="Gene3D" id="3.40.50.300">
    <property type="entry name" value="P-loop containing nucleotide triphosphate hydrolases"/>
    <property type="match status" value="1"/>
</dbReference>
<dbReference type="PANTHER" id="PTHR43442:SF3">
    <property type="entry name" value="GLUCONOKINASE-RELATED"/>
    <property type="match status" value="1"/>
</dbReference>
<dbReference type="STRING" id="1318628.MARLIPOL_05535"/>
<evidence type="ECO:0000256" key="6">
    <source>
        <dbReference type="ARBA" id="ARBA00022777"/>
    </source>
</evidence>
<evidence type="ECO:0000256" key="7">
    <source>
        <dbReference type="ARBA" id="ARBA00022840"/>
    </source>
</evidence>
<comment type="caution">
    <text evidence="11">The sequence shown here is derived from an EMBL/GenBank/DDBJ whole genome shotgun (WGS) entry which is preliminary data.</text>
</comment>
<name>R8B4I1_9GAMM</name>
<dbReference type="GO" id="GO:0046316">
    <property type="term" value="F:gluconokinase activity"/>
    <property type="evidence" value="ECO:0007669"/>
    <property type="project" value="UniProtKB-EC"/>
</dbReference>
<dbReference type="AlphaFoldDB" id="R8B4I1"/>
<keyword evidence="7 10" id="KW-0067">ATP-binding</keyword>
<keyword evidence="8" id="KW-0311">Gluconate utilization</keyword>
<comment type="pathway">
    <text evidence="1">Carbohydrate acid metabolism.</text>
</comment>
<evidence type="ECO:0000256" key="4">
    <source>
        <dbReference type="ARBA" id="ARBA00022679"/>
    </source>
</evidence>
<comment type="similarity">
    <text evidence="2 10">Belongs to the gluconokinase GntK/GntV family.</text>
</comment>
<accession>R8B4I1</accession>
<dbReference type="HOGENOM" id="CLU_077168_4_0_6"/>
<keyword evidence="6 10" id="KW-0418">Kinase</keyword>
<evidence type="ECO:0000256" key="3">
    <source>
        <dbReference type="ARBA" id="ARBA00012054"/>
    </source>
</evidence>
<dbReference type="RefSeq" id="WP_012137104.1">
    <property type="nucleotide sequence ID" value="NZ_KE007306.1"/>
</dbReference>
<dbReference type="InterPro" id="IPR006001">
    <property type="entry name" value="Therm_gnt_kin"/>
</dbReference>
<dbReference type="PATRIC" id="fig|1318628.3.peg.1110"/>
<evidence type="ECO:0000256" key="10">
    <source>
        <dbReference type="RuleBase" id="RU363066"/>
    </source>
</evidence>
<dbReference type="GO" id="GO:0005524">
    <property type="term" value="F:ATP binding"/>
    <property type="evidence" value="ECO:0007669"/>
    <property type="project" value="UniProtKB-KW"/>
</dbReference>
<dbReference type="Proteomes" id="UP000016540">
    <property type="component" value="Unassembled WGS sequence"/>
</dbReference>
<dbReference type="EMBL" id="ASAD01000007">
    <property type="protein sequence ID" value="EON93471.1"/>
    <property type="molecule type" value="Genomic_DNA"/>
</dbReference>
<dbReference type="FunFam" id="3.40.50.300:FF:000522">
    <property type="entry name" value="Gluconokinase"/>
    <property type="match status" value="1"/>
</dbReference>
<gene>
    <name evidence="11" type="ORF">MARLIPOL_05535</name>
</gene>
<dbReference type="InterPro" id="IPR031322">
    <property type="entry name" value="Shikimate/glucono_kinase"/>
</dbReference>
<dbReference type="InterPro" id="IPR027417">
    <property type="entry name" value="P-loop_NTPase"/>
</dbReference>
<keyword evidence="12" id="KW-1185">Reference proteome</keyword>
<evidence type="ECO:0000256" key="2">
    <source>
        <dbReference type="ARBA" id="ARBA00008420"/>
    </source>
</evidence>
<dbReference type="GO" id="GO:0019521">
    <property type="term" value="P:D-gluconate metabolic process"/>
    <property type="evidence" value="ECO:0007669"/>
    <property type="project" value="UniProtKB-KW"/>
</dbReference>
<keyword evidence="5 10" id="KW-0547">Nucleotide-binding</keyword>
<sequence>MTAFKVIVMGVSGCGKSLTGTMLASELGVRFYDADDYHSPANVEKMAAGIPLTDEDRRGWLDDLAELIRREEGGLVLACSALKRCYRARLLDCNPEARFVYLKGDFETIWARHSRRTDHYFNGRAMLESQFQLLEEPASDENAIVVDVSGTPGQIITQCVTGLGLRGGGGRN</sequence>
<keyword evidence="4 10" id="KW-0808">Transferase</keyword>
<dbReference type="NCBIfam" id="TIGR01313">
    <property type="entry name" value="therm_gnt_kin"/>
    <property type="match status" value="1"/>
</dbReference>
<dbReference type="GO" id="GO:0005737">
    <property type="term" value="C:cytoplasm"/>
    <property type="evidence" value="ECO:0007669"/>
    <property type="project" value="TreeGrafter"/>
</dbReference>
<evidence type="ECO:0000256" key="9">
    <source>
        <dbReference type="ARBA" id="ARBA00048090"/>
    </source>
</evidence>
<protein>
    <recommendedName>
        <fullName evidence="3 10">Gluconokinase</fullName>
        <ecNumber evidence="3 10">2.7.1.12</ecNumber>
    </recommendedName>
</protein>
<dbReference type="CDD" id="cd02021">
    <property type="entry name" value="GntK"/>
    <property type="match status" value="1"/>
</dbReference>
<dbReference type="SUPFAM" id="SSF52540">
    <property type="entry name" value="P-loop containing nucleoside triphosphate hydrolases"/>
    <property type="match status" value="1"/>
</dbReference>
<evidence type="ECO:0000256" key="1">
    <source>
        <dbReference type="ARBA" id="ARBA00004761"/>
    </source>
</evidence>
<proteinExistence type="inferred from homology"/>
<comment type="catalytic activity">
    <reaction evidence="9 10">
        <text>D-gluconate + ATP = 6-phospho-D-gluconate + ADP + H(+)</text>
        <dbReference type="Rhea" id="RHEA:19433"/>
        <dbReference type="ChEBI" id="CHEBI:15378"/>
        <dbReference type="ChEBI" id="CHEBI:18391"/>
        <dbReference type="ChEBI" id="CHEBI:30616"/>
        <dbReference type="ChEBI" id="CHEBI:58759"/>
        <dbReference type="ChEBI" id="CHEBI:456216"/>
        <dbReference type="EC" id="2.7.1.12"/>
    </reaction>
</comment>
<organism evidence="11 12">
    <name type="scientific">Marinobacter lipolyticus SM19</name>
    <dbReference type="NCBI Taxonomy" id="1318628"/>
    <lineage>
        <taxon>Bacteria</taxon>
        <taxon>Pseudomonadati</taxon>
        <taxon>Pseudomonadota</taxon>
        <taxon>Gammaproteobacteria</taxon>
        <taxon>Pseudomonadales</taxon>
        <taxon>Marinobacteraceae</taxon>
        <taxon>Marinobacter</taxon>
    </lineage>
</organism>
<dbReference type="EC" id="2.7.1.12" evidence="3 10"/>
<dbReference type="PANTHER" id="PTHR43442">
    <property type="entry name" value="GLUCONOKINASE-RELATED"/>
    <property type="match status" value="1"/>
</dbReference>
<dbReference type="eggNOG" id="COG3265">
    <property type="taxonomic scope" value="Bacteria"/>
</dbReference>
<evidence type="ECO:0000256" key="5">
    <source>
        <dbReference type="ARBA" id="ARBA00022741"/>
    </source>
</evidence>
<reference evidence="11 12" key="1">
    <citation type="journal article" date="2013" name="Genome Announc.">
        <title>Draft Genome Sequence of the Moderately Halophilic Bacterium Marinobacter lipolyticus Strain SM19.</title>
        <authorList>
            <person name="Papke R.T."/>
            <person name="de la Haba R.R."/>
            <person name="Infante-Dominguez C."/>
            <person name="Perez D."/>
            <person name="Sanchez-Porro C."/>
            <person name="Lapierre P."/>
            <person name="Ventosa A."/>
        </authorList>
    </citation>
    <scope>NUCLEOTIDE SEQUENCE [LARGE SCALE GENOMIC DNA]</scope>
    <source>
        <strain evidence="11 12">SM19</strain>
    </source>
</reference>
<evidence type="ECO:0000256" key="8">
    <source>
        <dbReference type="ARBA" id="ARBA00023064"/>
    </source>
</evidence>
<dbReference type="Pfam" id="PF01202">
    <property type="entry name" value="SKI"/>
    <property type="match status" value="1"/>
</dbReference>
<evidence type="ECO:0000313" key="11">
    <source>
        <dbReference type="EMBL" id="EON93471.1"/>
    </source>
</evidence>
<evidence type="ECO:0000313" key="12">
    <source>
        <dbReference type="Proteomes" id="UP000016540"/>
    </source>
</evidence>